<dbReference type="Pfam" id="PF13432">
    <property type="entry name" value="TPR_16"/>
    <property type="match status" value="1"/>
</dbReference>
<dbReference type="Gene3D" id="2.40.70.10">
    <property type="entry name" value="Acid Proteases"/>
    <property type="match status" value="1"/>
</dbReference>
<gene>
    <name evidence="5" type="ORF">DCF15_02040</name>
</gene>
<dbReference type="Pfam" id="PF13975">
    <property type="entry name" value="gag-asp_proteas"/>
    <property type="match status" value="1"/>
</dbReference>
<evidence type="ECO:0000256" key="3">
    <source>
        <dbReference type="PROSITE-ProRule" id="PRU00339"/>
    </source>
</evidence>
<reference evidence="6" key="1">
    <citation type="submission" date="2018-04" db="EMBL/GenBank/DDBJ databases">
        <authorList>
            <person name="Cornet L."/>
        </authorList>
    </citation>
    <scope>NUCLEOTIDE SEQUENCE [LARGE SCALE GENOMIC DNA]</scope>
</reference>
<comment type="caution">
    <text evidence="5">The sequence shown here is derived from an EMBL/GenBank/DDBJ whole genome shotgun (WGS) entry which is preliminary data.</text>
</comment>
<evidence type="ECO:0000256" key="4">
    <source>
        <dbReference type="SAM" id="Coils"/>
    </source>
</evidence>
<dbReference type="Gene3D" id="1.25.40.10">
    <property type="entry name" value="Tetratricopeptide repeat domain"/>
    <property type="match status" value="3"/>
</dbReference>
<keyword evidence="4" id="KW-0175">Coiled coil</keyword>
<feature type="coiled-coil region" evidence="4">
    <location>
        <begin position="318"/>
        <end position="365"/>
    </location>
</feature>
<accession>A0A2W4XSP7</accession>
<evidence type="ECO:0000313" key="5">
    <source>
        <dbReference type="EMBL" id="PZO60366.1"/>
    </source>
</evidence>
<dbReference type="InterPro" id="IPR011990">
    <property type="entry name" value="TPR-like_helical_dom_sf"/>
</dbReference>
<dbReference type="SUPFAM" id="SSF48452">
    <property type="entry name" value="TPR-like"/>
    <property type="match status" value="2"/>
</dbReference>
<feature type="repeat" description="TPR" evidence="3">
    <location>
        <begin position="39"/>
        <end position="72"/>
    </location>
</feature>
<evidence type="ECO:0008006" key="7">
    <source>
        <dbReference type="Google" id="ProtNLM"/>
    </source>
</evidence>
<evidence type="ECO:0000313" key="6">
    <source>
        <dbReference type="Proteomes" id="UP000249794"/>
    </source>
</evidence>
<dbReference type="Pfam" id="PF13181">
    <property type="entry name" value="TPR_8"/>
    <property type="match status" value="2"/>
</dbReference>
<name>A0A2W4XSP7_9CYAN</name>
<dbReference type="EMBL" id="QBMP01000010">
    <property type="protein sequence ID" value="PZO60366.1"/>
    <property type="molecule type" value="Genomic_DNA"/>
</dbReference>
<feature type="repeat" description="TPR" evidence="3">
    <location>
        <begin position="237"/>
        <end position="270"/>
    </location>
</feature>
<dbReference type="InterPro" id="IPR021109">
    <property type="entry name" value="Peptidase_aspartic_dom_sf"/>
</dbReference>
<keyword evidence="1" id="KW-0677">Repeat</keyword>
<evidence type="ECO:0000256" key="2">
    <source>
        <dbReference type="ARBA" id="ARBA00022803"/>
    </source>
</evidence>
<protein>
    <recommendedName>
        <fullName evidence="7">Tetratricopeptide repeat protein</fullName>
    </recommendedName>
</protein>
<organism evidence="5 6">
    <name type="scientific">Phormidesmis priestleyi</name>
    <dbReference type="NCBI Taxonomy" id="268141"/>
    <lineage>
        <taxon>Bacteria</taxon>
        <taxon>Bacillati</taxon>
        <taxon>Cyanobacteriota</taxon>
        <taxon>Cyanophyceae</taxon>
        <taxon>Leptolyngbyales</taxon>
        <taxon>Leptolyngbyaceae</taxon>
        <taxon>Phormidesmis</taxon>
    </lineage>
</organism>
<keyword evidence="2 3" id="KW-0802">TPR repeat</keyword>
<dbReference type="Proteomes" id="UP000249794">
    <property type="component" value="Unassembled WGS sequence"/>
</dbReference>
<dbReference type="PANTHER" id="PTHR44858:SF1">
    <property type="entry name" value="UDP-N-ACETYLGLUCOSAMINE--PEPTIDE N-ACETYLGLUCOSAMINYLTRANSFERASE SPINDLY-RELATED"/>
    <property type="match status" value="1"/>
</dbReference>
<sequence>MAAEIAETFRQALVMVRQDQPFEALRLLNQVIEQDPAIAEAFVQRARIRRRLGESDGAIADYTKAIRLAPTAEIYLARALVWLSLEQIKGAIADSRKAIQLTPDLAGAHQLLGKALGLFGDGPGAIAAYKQAARCYVAAKDKANATRCLEKIEPLRSLPPLPKETAISAQLTRESKLFPATSQAVLATPAAFLQRLWEKYEQGQYQSVLKDVDWLLQCGVASTAVAESAVESVSESIEALCLRGLVNAQLGRSQQAVEDFALAVKQAPDDQKVAFWRGQMRLVLADGYGAVEDFSKLIKEVGPEARFFAQRAQGYRLIDELEKAFKDYANALGMEQENAQLYQQRAEVQQAMGELEGAIADYRQAATLWLNQGNWQAHQQVVTGLRSLQAQPLDNSKIVVPIKYFSGRSPVIEVRFNGIATFDMAFDPSASGSAITQAMARQLNVMPLGDRPCQVADGRTVDLPFTHIRSVAVGAAMVTDMYMCIVPDTAESRLGQDFFSGYDVRISKTNVTLYRQLDS</sequence>
<dbReference type="AlphaFoldDB" id="A0A2W4XSP7"/>
<dbReference type="InterPro" id="IPR019734">
    <property type="entry name" value="TPR_rpt"/>
</dbReference>
<evidence type="ECO:0000256" key="1">
    <source>
        <dbReference type="ARBA" id="ARBA00022737"/>
    </source>
</evidence>
<dbReference type="InterPro" id="IPR050498">
    <property type="entry name" value="Ycf3"/>
</dbReference>
<proteinExistence type="predicted"/>
<dbReference type="SMART" id="SM00028">
    <property type="entry name" value="TPR"/>
    <property type="match status" value="7"/>
</dbReference>
<reference evidence="5 6" key="2">
    <citation type="submission" date="2018-06" db="EMBL/GenBank/DDBJ databases">
        <title>Metagenomic assembly of (sub)arctic Cyanobacteria and their associated microbiome from non-axenic cultures.</title>
        <authorList>
            <person name="Baurain D."/>
        </authorList>
    </citation>
    <scope>NUCLEOTIDE SEQUENCE [LARGE SCALE GENOMIC DNA]</scope>
    <source>
        <strain evidence="5">ULC027bin1</strain>
    </source>
</reference>
<dbReference type="PROSITE" id="PS50005">
    <property type="entry name" value="TPR"/>
    <property type="match status" value="2"/>
</dbReference>
<dbReference type="PANTHER" id="PTHR44858">
    <property type="entry name" value="TETRATRICOPEPTIDE REPEAT PROTEIN 6"/>
    <property type="match status" value="1"/>
</dbReference>